<dbReference type="InterPro" id="IPR005064">
    <property type="entry name" value="BUG"/>
</dbReference>
<dbReference type="CDD" id="cd13578">
    <property type="entry name" value="PBP2_Bug27"/>
    <property type="match status" value="1"/>
</dbReference>
<dbReference type="Gene3D" id="3.40.190.10">
    <property type="entry name" value="Periplasmic binding protein-like II"/>
    <property type="match status" value="1"/>
</dbReference>
<dbReference type="InterPro" id="IPR042100">
    <property type="entry name" value="Bug_dom1"/>
</dbReference>
<reference evidence="2 3" key="1">
    <citation type="journal article" date="2019" name="Environ. Microbiol.">
        <title>Species interactions and distinct microbial communities in high Arctic permafrost affected cryosols are associated with the CH4 and CO2 gas fluxes.</title>
        <authorList>
            <person name="Altshuler I."/>
            <person name="Hamel J."/>
            <person name="Turney S."/>
            <person name="Magnuson E."/>
            <person name="Levesque R."/>
            <person name="Greer C."/>
            <person name="Whyte L.G."/>
        </authorList>
    </citation>
    <scope>NUCLEOTIDE SEQUENCE [LARGE SCALE GENOMIC DNA]</scope>
    <source>
        <strain evidence="2 3">S9.3B</strain>
    </source>
</reference>
<dbReference type="AlphaFoldDB" id="A0A502G1L7"/>
<evidence type="ECO:0000256" key="1">
    <source>
        <dbReference type="ARBA" id="ARBA00006987"/>
    </source>
</evidence>
<sequence>MKKPPSFLENRPLVQRRHLLAALAAAPLATPALIGPARAQGAWPSAPVRLVVPFAAGGPTDVPARLVADELSKMLPQRVIVENRTGAGVVVGSDVVAKAPKDGQTLLYTTIAHAALRSIFPRLPFDPLADFTPVALTGVIPMLMMVNKDLPVNSLPELVALIKANPGKYDYASTGNGAALHLATELFLNRAGGLKVNHVPYRGSAAAMPDLLNGTVAMMLDVANSALPFVTRGEVKGLAISGAHRLPQVPAIPTFIEAGVPGYEAYTWHMVLAPSGTPEPVVDAVNDALNKVMAMDSVKQRLSDLTMETRSDTTPASAKKWLDDEIAKWEPIIKAAGIKAD</sequence>
<proteinExistence type="inferred from homology"/>
<dbReference type="PANTHER" id="PTHR42928:SF5">
    <property type="entry name" value="BLR1237 PROTEIN"/>
    <property type="match status" value="1"/>
</dbReference>
<dbReference type="Gene3D" id="3.40.190.150">
    <property type="entry name" value="Bordetella uptake gene, domain 1"/>
    <property type="match status" value="1"/>
</dbReference>
<protein>
    <submittedName>
        <fullName evidence="2">Tripartite tricarboxylate transporter substrate binding protein</fullName>
    </submittedName>
</protein>
<dbReference type="OrthoDB" id="8264321at2"/>
<dbReference type="EMBL" id="RCZP01000012">
    <property type="protein sequence ID" value="TPG55665.1"/>
    <property type="molecule type" value="Genomic_DNA"/>
</dbReference>
<dbReference type="PIRSF" id="PIRSF017082">
    <property type="entry name" value="YflP"/>
    <property type="match status" value="1"/>
</dbReference>
<name>A0A502G1L7_9PROT</name>
<comment type="caution">
    <text evidence="2">The sequence shown here is derived from an EMBL/GenBank/DDBJ whole genome shotgun (WGS) entry which is preliminary data.</text>
</comment>
<dbReference type="SUPFAM" id="SSF53850">
    <property type="entry name" value="Periplasmic binding protein-like II"/>
    <property type="match status" value="1"/>
</dbReference>
<organism evidence="2 3">
    <name type="scientific">Muricoccus nepalensis</name>
    <dbReference type="NCBI Taxonomy" id="1854500"/>
    <lineage>
        <taxon>Bacteria</taxon>
        <taxon>Pseudomonadati</taxon>
        <taxon>Pseudomonadota</taxon>
        <taxon>Alphaproteobacteria</taxon>
        <taxon>Acetobacterales</taxon>
        <taxon>Roseomonadaceae</taxon>
        <taxon>Muricoccus</taxon>
    </lineage>
</organism>
<evidence type="ECO:0000313" key="3">
    <source>
        <dbReference type="Proteomes" id="UP000317078"/>
    </source>
</evidence>
<gene>
    <name evidence="2" type="ORF">EAH89_13925</name>
</gene>
<dbReference type="InterPro" id="IPR006311">
    <property type="entry name" value="TAT_signal"/>
</dbReference>
<comment type="similarity">
    <text evidence="1">Belongs to the UPF0065 (bug) family.</text>
</comment>
<dbReference type="Proteomes" id="UP000317078">
    <property type="component" value="Unassembled WGS sequence"/>
</dbReference>
<dbReference type="PANTHER" id="PTHR42928">
    <property type="entry name" value="TRICARBOXYLATE-BINDING PROTEIN"/>
    <property type="match status" value="1"/>
</dbReference>
<dbReference type="PROSITE" id="PS51318">
    <property type="entry name" value="TAT"/>
    <property type="match status" value="1"/>
</dbReference>
<evidence type="ECO:0000313" key="2">
    <source>
        <dbReference type="EMBL" id="TPG55665.1"/>
    </source>
</evidence>
<accession>A0A502G1L7</accession>
<dbReference type="Pfam" id="PF03401">
    <property type="entry name" value="TctC"/>
    <property type="match status" value="1"/>
</dbReference>
<keyword evidence="3" id="KW-1185">Reference proteome</keyword>